<evidence type="ECO:0000313" key="7">
    <source>
        <dbReference type="Proteomes" id="UP001337655"/>
    </source>
</evidence>
<dbReference type="Gene3D" id="3.30.40.10">
    <property type="entry name" value="Zinc/RING finger domain, C3HC4 (zinc finger)"/>
    <property type="match status" value="1"/>
</dbReference>
<dbReference type="GO" id="GO:0033698">
    <property type="term" value="C:Rpd3L complex"/>
    <property type="evidence" value="ECO:0007669"/>
    <property type="project" value="TreeGrafter"/>
</dbReference>
<dbReference type="PANTHER" id="PTHR47793">
    <property type="entry name" value="HISTONE DEACETYLASE COMPLEX SUBUNIT CTI6"/>
    <property type="match status" value="1"/>
</dbReference>
<dbReference type="Proteomes" id="UP001337655">
    <property type="component" value="Unassembled WGS sequence"/>
</dbReference>
<accession>A0AAV9PFB7</accession>
<dbReference type="GO" id="GO:0061186">
    <property type="term" value="P:negative regulation of silent mating-type cassette heterochromatin formation"/>
    <property type="evidence" value="ECO:0007669"/>
    <property type="project" value="TreeGrafter"/>
</dbReference>
<dbReference type="AlphaFoldDB" id="A0AAV9PFB7"/>
<feature type="compositionally biased region" description="Polar residues" evidence="4">
    <location>
        <begin position="41"/>
        <end position="50"/>
    </location>
</feature>
<dbReference type="InterPro" id="IPR011011">
    <property type="entry name" value="Znf_FYVE_PHD"/>
</dbReference>
<evidence type="ECO:0000256" key="2">
    <source>
        <dbReference type="ARBA" id="ARBA00022771"/>
    </source>
</evidence>
<dbReference type="InterPro" id="IPR013083">
    <property type="entry name" value="Znf_RING/FYVE/PHD"/>
</dbReference>
<evidence type="ECO:0000256" key="4">
    <source>
        <dbReference type="SAM" id="MobiDB-lite"/>
    </source>
</evidence>
<dbReference type="GO" id="GO:0061188">
    <property type="term" value="P:negative regulation of rDNA heterochromatin formation"/>
    <property type="evidence" value="ECO:0007669"/>
    <property type="project" value="TreeGrafter"/>
</dbReference>
<feature type="domain" description="Zinc finger PHD-type" evidence="5">
    <location>
        <begin position="96"/>
        <end position="160"/>
    </location>
</feature>
<feature type="region of interest" description="Disordered" evidence="4">
    <location>
        <begin position="193"/>
        <end position="215"/>
    </location>
</feature>
<evidence type="ECO:0000256" key="3">
    <source>
        <dbReference type="ARBA" id="ARBA00022833"/>
    </source>
</evidence>
<reference evidence="6 7" key="1">
    <citation type="submission" date="2023-08" db="EMBL/GenBank/DDBJ databases">
        <title>Black Yeasts Isolated from many extreme environments.</title>
        <authorList>
            <person name="Coleine C."/>
            <person name="Stajich J.E."/>
            <person name="Selbmann L."/>
        </authorList>
    </citation>
    <scope>NUCLEOTIDE SEQUENCE [LARGE SCALE GENOMIC DNA]</scope>
    <source>
        <strain evidence="6 7">CCFEE 5935</strain>
    </source>
</reference>
<protein>
    <submittedName>
        <fullName evidence="6">Histone deacetylase complex subunit</fullName>
    </submittedName>
</protein>
<dbReference type="GO" id="GO:0070210">
    <property type="term" value="C:Rpd3L-Expanded complex"/>
    <property type="evidence" value="ECO:0007669"/>
    <property type="project" value="TreeGrafter"/>
</dbReference>
<dbReference type="InterPro" id="IPR019787">
    <property type="entry name" value="Znf_PHD-finger"/>
</dbReference>
<sequence length="215" mass="22680">MPADVRRSARGAPTPTAKPAPPASTASSSSLSSGRQDRNAKSSNAIQSATPHSRSSEEMSEPPRRSQRAHHPKEEETVKKSNEADDDAAEEEEVTRCICGQQEYPGPPLSEAFDAAALESEDAGGLFISCDGCSVWQHGGCVGIVEENEVPDKYFCEECRPKLHSVHTDSRGIALHGGPMDCGRDCLHARAATGGEGATARSRVPSALGPLEAST</sequence>
<dbReference type="GO" id="GO:0008270">
    <property type="term" value="F:zinc ion binding"/>
    <property type="evidence" value="ECO:0007669"/>
    <property type="project" value="UniProtKB-KW"/>
</dbReference>
<dbReference type="Pfam" id="PF00628">
    <property type="entry name" value="PHD"/>
    <property type="match status" value="1"/>
</dbReference>
<dbReference type="RefSeq" id="XP_064659796.1">
    <property type="nucleotide sequence ID" value="XM_064802435.1"/>
</dbReference>
<dbReference type="InterPro" id="IPR001965">
    <property type="entry name" value="Znf_PHD"/>
</dbReference>
<gene>
    <name evidence="6" type="primary">CTI6_1</name>
    <name evidence="6" type="ORF">LTR77_005187</name>
</gene>
<keyword evidence="1" id="KW-0479">Metal-binding</keyword>
<keyword evidence="7" id="KW-1185">Reference proteome</keyword>
<comment type="caution">
    <text evidence="6">The sequence shown here is derived from an EMBL/GenBank/DDBJ whole genome shotgun (WGS) entry which is preliminary data.</text>
</comment>
<keyword evidence="2" id="KW-0863">Zinc-finger</keyword>
<feature type="region of interest" description="Disordered" evidence="4">
    <location>
        <begin position="1"/>
        <end position="95"/>
    </location>
</feature>
<dbReference type="EMBL" id="JAVRRT010000007">
    <property type="protein sequence ID" value="KAK5170598.1"/>
    <property type="molecule type" value="Genomic_DNA"/>
</dbReference>
<dbReference type="InterPro" id="IPR053051">
    <property type="entry name" value="HDAC_complex_subunit"/>
</dbReference>
<dbReference type="PANTHER" id="PTHR47793:SF1">
    <property type="entry name" value="HISTONE DEACETYLASE COMPLEX SUBUNIT CTI6"/>
    <property type="match status" value="1"/>
</dbReference>
<feature type="compositionally biased region" description="Basic and acidic residues" evidence="4">
    <location>
        <begin position="54"/>
        <end position="64"/>
    </location>
</feature>
<keyword evidence="3" id="KW-0862">Zinc</keyword>
<proteinExistence type="predicted"/>
<organism evidence="6 7">
    <name type="scientific">Saxophila tyrrhenica</name>
    <dbReference type="NCBI Taxonomy" id="1690608"/>
    <lineage>
        <taxon>Eukaryota</taxon>
        <taxon>Fungi</taxon>
        <taxon>Dikarya</taxon>
        <taxon>Ascomycota</taxon>
        <taxon>Pezizomycotina</taxon>
        <taxon>Dothideomycetes</taxon>
        <taxon>Dothideomycetidae</taxon>
        <taxon>Mycosphaerellales</taxon>
        <taxon>Extremaceae</taxon>
        <taxon>Saxophila</taxon>
    </lineage>
</organism>
<dbReference type="PROSITE" id="PS01359">
    <property type="entry name" value="ZF_PHD_1"/>
    <property type="match status" value="1"/>
</dbReference>
<evidence type="ECO:0000313" key="6">
    <source>
        <dbReference type="EMBL" id="KAK5170598.1"/>
    </source>
</evidence>
<evidence type="ECO:0000256" key="1">
    <source>
        <dbReference type="ARBA" id="ARBA00022723"/>
    </source>
</evidence>
<dbReference type="GeneID" id="89926531"/>
<dbReference type="SMART" id="SM00249">
    <property type="entry name" value="PHD"/>
    <property type="match status" value="1"/>
</dbReference>
<dbReference type="SUPFAM" id="SSF57903">
    <property type="entry name" value="FYVE/PHD zinc finger"/>
    <property type="match status" value="1"/>
</dbReference>
<evidence type="ECO:0000259" key="5">
    <source>
        <dbReference type="SMART" id="SM00249"/>
    </source>
</evidence>
<dbReference type="InterPro" id="IPR019786">
    <property type="entry name" value="Zinc_finger_PHD-type_CS"/>
</dbReference>
<feature type="compositionally biased region" description="Low complexity" evidence="4">
    <location>
        <begin position="23"/>
        <end position="33"/>
    </location>
</feature>
<feature type="compositionally biased region" description="Acidic residues" evidence="4">
    <location>
        <begin position="84"/>
        <end position="93"/>
    </location>
</feature>
<feature type="compositionally biased region" description="Basic and acidic residues" evidence="4">
    <location>
        <begin position="72"/>
        <end position="83"/>
    </location>
</feature>
<name>A0AAV9PFB7_9PEZI</name>